<dbReference type="SMART" id="SM00225">
    <property type="entry name" value="BTB"/>
    <property type="match status" value="1"/>
</dbReference>
<gene>
    <name evidence="3" type="ORF">NLI96_g5202</name>
</gene>
<proteinExistence type="predicted"/>
<name>A0AAD5YJD2_9APHY</name>
<dbReference type="CDD" id="cd18186">
    <property type="entry name" value="BTB_POZ_ZBTB_KLHL-like"/>
    <property type="match status" value="1"/>
</dbReference>
<dbReference type="PROSITE" id="PS50097">
    <property type="entry name" value="BTB"/>
    <property type="match status" value="1"/>
</dbReference>
<dbReference type="AlphaFoldDB" id="A0AAD5YJD2"/>
<feature type="region of interest" description="Disordered" evidence="1">
    <location>
        <begin position="1"/>
        <end position="35"/>
    </location>
</feature>
<comment type="caution">
    <text evidence="3">The sequence shown here is derived from an EMBL/GenBank/DDBJ whole genome shotgun (WGS) entry which is preliminary data.</text>
</comment>
<dbReference type="Pfam" id="PF00651">
    <property type="entry name" value="BTB"/>
    <property type="match status" value="1"/>
</dbReference>
<dbReference type="PANTHER" id="PTHR22744:SF17">
    <property type="entry name" value="BTB DOMAIN-CONTAINING PROTEIN"/>
    <property type="match status" value="1"/>
</dbReference>
<evidence type="ECO:0000313" key="4">
    <source>
        <dbReference type="Proteomes" id="UP001212997"/>
    </source>
</evidence>
<accession>A0AAD5YJD2</accession>
<evidence type="ECO:0000259" key="2">
    <source>
        <dbReference type="PROSITE" id="PS50097"/>
    </source>
</evidence>
<feature type="compositionally biased region" description="Polar residues" evidence="1">
    <location>
        <begin position="1"/>
        <end position="14"/>
    </location>
</feature>
<reference evidence="3" key="1">
    <citation type="submission" date="2022-07" db="EMBL/GenBank/DDBJ databases">
        <title>Genome Sequence of Physisporinus lineatus.</title>
        <authorList>
            <person name="Buettner E."/>
        </authorList>
    </citation>
    <scope>NUCLEOTIDE SEQUENCE</scope>
    <source>
        <strain evidence="3">VT162</strain>
    </source>
</reference>
<dbReference type="PANTHER" id="PTHR22744">
    <property type="entry name" value="HELIX LOOP HELIX PROTEIN 21-RELATED"/>
    <property type="match status" value="1"/>
</dbReference>
<dbReference type="Gene3D" id="3.30.710.10">
    <property type="entry name" value="Potassium Channel Kv1.1, Chain A"/>
    <property type="match status" value="1"/>
</dbReference>
<feature type="compositionally biased region" description="Basic and acidic residues" evidence="1">
    <location>
        <begin position="20"/>
        <end position="29"/>
    </location>
</feature>
<dbReference type="InterPro" id="IPR011333">
    <property type="entry name" value="SKP1/BTB/POZ_sf"/>
</dbReference>
<organism evidence="3 4">
    <name type="scientific">Meripilus lineatus</name>
    <dbReference type="NCBI Taxonomy" id="2056292"/>
    <lineage>
        <taxon>Eukaryota</taxon>
        <taxon>Fungi</taxon>
        <taxon>Dikarya</taxon>
        <taxon>Basidiomycota</taxon>
        <taxon>Agaricomycotina</taxon>
        <taxon>Agaricomycetes</taxon>
        <taxon>Polyporales</taxon>
        <taxon>Meripilaceae</taxon>
        <taxon>Meripilus</taxon>
    </lineage>
</organism>
<dbReference type="InterPro" id="IPR000210">
    <property type="entry name" value="BTB/POZ_dom"/>
</dbReference>
<protein>
    <recommendedName>
        <fullName evidence="2">BTB domain-containing protein</fullName>
    </recommendedName>
</protein>
<dbReference type="SUPFAM" id="SSF54695">
    <property type="entry name" value="POZ domain"/>
    <property type="match status" value="1"/>
</dbReference>
<evidence type="ECO:0000313" key="3">
    <source>
        <dbReference type="EMBL" id="KAJ3485087.1"/>
    </source>
</evidence>
<feature type="domain" description="BTB" evidence="2">
    <location>
        <begin position="46"/>
        <end position="120"/>
    </location>
</feature>
<evidence type="ECO:0000256" key="1">
    <source>
        <dbReference type="SAM" id="MobiDB-lite"/>
    </source>
</evidence>
<sequence>MPGQTPDTPTTSRLGQAKGESPERQKQETRSATGVTHDTEYYLPDGAVIFLVEDKLFRIHQFFLARDSEFFRGLFACPPPPGEDVEGKTDENAIRLEGVTVKEFRCLLRFFYDNMYSRTIKTLEDWIALLSISTRFVFDKIRDMAITELSSTMLDPIKKITLATKYNIPQWLSSAYVDLCKRPEPLNDEEAETLGLRNVVRVARAREAVRDKGHVTSSIRSYFPHDKIYAFNERGVLSVVNDVWPESVVVDSPVS</sequence>
<keyword evidence="4" id="KW-1185">Reference proteome</keyword>
<dbReference type="Proteomes" id="UP001212997">
    <property type="component" value="Unassembled WGS sequence"/>
</dbReference>
<dbReference type="EMBL" id="JANAWD010000165">
    <property type="protein sequence ID" value="KAJ3485087.1"/>
    <property type="molecule type" value="Genomic_DNA"/>
</dbReference>